<feature type="domain" description="CoA carboxyltransferase C-terminal" evidence="10">
    <location>
        <begin position="302"/>
        <end position="551"/>
    </location>
</feature>
<evidence type="ECO:0000256" key="3">
    <source>
        <dbReference type="ARBA" id="ARBA00026116"/>
    </source>
</evidence>
<dbReference type="InterPro" id="IPR029045">
    <property type="entry name" value="ClpP/crotonase-like_dom_sf"/>
</dbReference>
<dbReference type="FunFam" id="3.90.226.10:FF:000004">
    <property type="entry name" value="Methylcrotonoyl-CoA carboxylase beta chain"/>
    <property type="match status" value="1"/>
</dbReference>
<dbReference type="GO" id="GO:1905202">
    <property type="term" value="C:methylcrotonoyl-CoA carboxylase complex"/>
    <property type="evidence" value="ECO:0007669"/>
    <property type="project" value="TreeGrafter"/>
</dbReference>
<dbReference type="KEGG" id="cfo:105259230"/>
<organism evidence="12">
    <name type="scientific">Camponotus floridanus</name>
    <name type="common">Florida carpenter ant</name>
    <dbReference type="NCBI Taxonomy" id="104421"/>
    <lineage>
        <taxon>Eukaryota</taxon>
        <taxon>Metazoa</taxon>
        <taxon>Ecdysozoa</taxon>
        <taxon>Arthropoda</taxon>
        <taxon>Hexapoda</taxon>
        <taxon>Insecta</taxon>
        <taxon>Pterygota</taxon>
        <taxon>Neoptera</taxon>
        <taxon>Endopterygota</taxon>
        <taxon>Hymenoptera</taxon>
        <taxon>Apocrita</taxon>
        <taxon>Aculeata</taxon>
        <taxon>Formicoidea</taxon>
        <taxon>Formicidae</taxon>
        <taxon>Formicinae</taxon>
        <taxon>Camponotus</taxon>
    </lineage>
</organism>
<dbReference type="InterPro" id="IPR011762">
    <property type="entry name" value="COA_CT_N"/>
</dbReference>
<dbReference type="FunFam" id="3.90.226.10:FF:000007">
    <property type="entry name" value="Methylcrotonoyl-CoA carboxylase subunit beta"/>
    <property type="match status" value="1"/>
</dbReference>
<evidence type="ECO:0000256" key="2">
    <source>
        <dbReference type="ARBA" id="ARBA00025711"/>
    </source>
</evidence>
<dbReference type="GO" id="GO:0006552">
    <property type="term" value="P:L-leucine catabolic process"/>
    <property type="evidence" value="ECO:0007669"/>
    <property type="project" value="UniProtKB-UniPathway"/>
</dbReference>
<dbReference type="EC" id="6.4.1.4" evidence="3"/>
<name>E2A1E4_CAMFO</name>
<protein>
    <recommendedName>
        <fullName evidence="8">Probable methylcrotonoyl-CoA carboxylase beta chain, mitochondrial</fullName>
        <ecNumber evidence="3">6.4.1.4</ecNumber>
    </recommendedName>
    <alternativeName>
        <fullName evidence="6">3-methylcrotonyl-CoA carboxylase 2</fullName>
    </alternativeName>
    <alternativeName>
        <fullName evidence="4">3-methylcrotonyl-CoA carboxylase non-biotin-containing subunit</fullName>
    </alternativeName>
    <alternativeName>
        <fullName evidence="5">3-methylcrotonyl-CoA:carbon dioxide ligase subunit beta</fullName>
    </alternativeName>
</protein>
<dbReference type="SUPFAM" id="SSF52096">
    <property type="entry name" value="ClpP/crotonase"/>
    <property type="match status" value="2"/>
</dbReference>
<evidence type="ECO:0000256" key="4">
    <source>
        <dbReference type="ARBA" id="ARBA00031109"/>
    </source>
</evidence>
<comment type="catalytic activity">
    <reaction evidence="7">
        <text>3-methylbut-2-enoyl-CoA + hydrogencarbonate + ATP = 3-methyl-(2E)-glutaconyl-CoA + ADP + phosphate + H(+)</text>
        <dbReference type="Rhea" id="RHEA:13589"/>
        <dbReference type="ChEBI" id="CHEBI:15378"/>
        <dbReference type="ChEBI" id="CHEBI:17544"/>
        <dbReference type="ChEBI" id="CHEBI:30616"/>
        <dbReference type="ChEBI" id="CHEBI:43474"/>
        <dbReference type="ChEBI" id="CHEBI:57344"/>
        <dbReference type="ChEBI" id="CHEBI:57346"/>
        <dbReference type="ChEBI" id="CHEBI:456216"/>
        <dbReference type="EC" id="6.4.1.4"/>
    </reaction>
</comment>
<evidence type="ECO:0000256" key="1">
    <source>
        <dbReference type="ARBA" id="ARBA00006102"/>
    </source>
</evidence>
<evidence type="ECO:0000313" key="11">
    <source>
        <dbReference type="EMBL" id="EFN72770.1"/>
    </source>
</evidence>
<dbReference type="FunCoup" id="E2A1E4">
    <property type="interactions" value="1134"/>
</dbReference>
<evidence type="ECO:0000259" key="9">
    <source>
        <dbReference type="PROSITE" id="PS50980"/>
    </source>
</evidence>
<comment type="similarity">
    <text evidence="1">Belongs to the AccD/PCCB family.</text>
</comment>
<dbReference type="EMBL" id="GL435760">
    <property type="protein sequence ID" value="EFN72770.1"/>
    <property type="molecule type" value="Genomic_DNA"/>
</dbReference>
<dbReference type="PROSITE" id="PS50980">
    <property type="entry name" value="COA_CT_NTER"/>
    <property type="match status" value="1"/>
</dbReference>
<keyword evidence="12" id="KW-1185">Reference proteome</keyword>
<feature type="domain" description="CoA carboxyltransferase N-terminal" evidence="9">
    <location>
        <begin position="44"/>
        <end position="301"/>
    </location>
</feature>
<evidence type="ECO:0000256" key="7">
    <source>
        <dbReference type="ARBA" id="ARBA00052347"/>
    </source>
</evidence>
<evidence type="ECO:0000256" key="5">
    <source>
        <dbReference type="ARBA" id="ARBA00031237"/>
    </source>
</evidence>
<dbReference type="PROSITE" id="PS50989">
    <property type="entry name" value="COA_CT_CTER"/>
    <property type="match status" value="1"/>
</dbReference>
<gene>
    <name evidence="11" type="ORF">EAG_06130</name>
</gene>
<evidence type="ECO:0000313" key="12">
    <source>
        <dbReference type="Proteomes" id="UP000000311"/>
    </source>
</evidence>
<dbReference type="AlphaFoldDB" id="E2A1E4"/>
<dbReference type="GO" id="GO:0004485">
    <property type="term" value="F:methylcrotonoyl-CoA carboxylase activity"/>
    <property type="evidence" value="ECO:0007669"/>
    <property type="project" value="UniProtKB-EC"/>
</dbReference>
<dbReference type="PANTHER" id="PTHR22855:SF13">
    <property type="entry name" value="METHYLCROTONOYL-COA CARBOXYLASE BETA CHAIN, MITOCHONDRIAL"/>
    <property type="match status" value="1"/>
</dbReference>
<sequence length="559" mass="61367">MLYRSRYMLRQFQPFMRFYHEEASVIGSTPNSSSPIYQENYAQMKILVDQLKSTVEKIVEGGGQKARDRHISRGKLLPRERINTLLDKNSAFLEFSQLAGYKLYDKEEVPAGGIITGIGRVEGTECMIITNDATVKGGSYYPISVKKHLRAQEIAEENELPCIYLVDSGGANLPRQADAFPDKMHFGRSFYNQANMSAQGIAQIAVVMGSCTAGGAYVPAMADESIIVNNQGTVFLAGPPLVKAATGEEISAEDLGGAALHCRQSGVIDHCAIDDTHALHLARQIVKNLNRQRAMDVKINKNIELPVHAIDEIYGIVGTNMKRLFDVKEVIARIVDGSKFDEFKAQYGETLVTGFAKIYGYPVGIVANNGVLFSESALKGAHFVQLCAKRKIPLIFLQNITGFMVGRDAELGGIAKNGAKLITAVSCAQVPKITVIIGNSYGAGNFGMCGRSYSPRFLYSWPNARISVMGGEQAANVLAQVKKDQRAKEGKQWTQEEEENLKNPIIKQFEEESSPYYCSARLWDDGVIDPADTRVVLGLSLSASLNAPIHDTKFGIFRM</sequence>
<proteinExistence type="inferred from homology"/>
<dbReference type="UniPathway" id="UPA00363">
    <property type="reaction ID" value="UER00861"/>
</dbReference>
<accession>E2A1E4</accession>
<dbReference type="InterPro" id="IPR045190">
    <property type="entry name" value="MCCB/AccD1-like"/>
</dbReference>
<dbReference type="Proteomes" id="UP000000311">
    <property type="component" value="Unassembled WGS sequence"/>
</dbReference>
<dbReference type="InterPro" id="IPR011763">
    <property type="entry name" value="COA_CT_C"/>
</dbReference>
<evidence type="ECO:0000259" key="10">
    <source>
        <dbReference type="PROSITE" id="PS50989"/>
    </source>
</evidence>
<dbReference type="GO" id="GO:0005739">
    <property type="term" value="C:mitochondrion"/>
    <property type="evidence" value="ECO:0007669"/>
    <property type="project" value="TreeGrafter"/>
</dbReference>
<dbReference type="InterPro" id="IPR034733">
    <property type="entry name" value="AcCoA_carboxyl_beta"/>
</dbReference>
<dbReference type="InParanoid" id="E2A1E4"/>
<dbReference type="PANTHER" id="PTHR22855">
    <property type="entry name" value="ACETYL, PROPIONYL, PYRUVATE, AND GLUTACONYL CARBOXYLASE-RELATED"/>
    <property type="match status" value="1"/>
</dbReference>
<reference evidence="11 12" key="1">
    <citation type="journal article" date="2010" name="Science">
        <title>Genomic comparison of the ants Camponotus floridanus and Harpegnathos saltator.</title>
        <authorList>
            <person name="Bonasio R."/>
            <person name="Zhang G."/>
            <person name="Ye C."/>
            <person name="Mutti N.S."/>
            <person name="Fang X."/>
            <person name="Qin N."/>
            <person name="Donahue G."/>
            <person name="Yang P."/>
            <person name="Li Q."/>
            <person name="Li C."/>
            <person name="Zhang P."/>
            <person name="Huang Z."/>
            <person name="Berger S.L."/>
            <person name="Reinberg D."/>
            <person name="Wang J."/>
            <person name="Liebig J."/>
        </authorList>
    </citation>
    <scope>NUCLEOTIDE SEQUENCE [LARGE SCALE GENOMIC DNA]</scope>
    <source>
        <strain evidence="12">C129</strain>
    </source>
</reference>
<dbReference type="Pfam" id="PF01039">
    <property type="entry name" value="Carboxyl_trans"/>
    <property type="match status" value="1"/>
</dbReference>
<dbReference type="OMA" id="GATTHCE"/>
<dbReference type="STRING" id="104421.E2A1E4"/>
<dbReference type="Gene3D" id="3.90.226.10">
    <property type="entry name" value="2-enoyl-CoA Hydratase, Chain A, domain 1"/>
    <property type="match status" value="2"/>
</dbReference>
<evidence type="ECO:0000256" key="8">
    <source>
        <dbReference type="ARBA" id="ARBA00069234"/>
    </source>
</evidence>
<evidence type="ECO:0000256" key="6">
    <source>
        <dbReference type="ARBA" id="ARBA00031404"/>
    </source>
</evidence>
<comment type="pathway">
    <text evidence="2">Amino-acid degradation; L-leucine degradation; (S)-3-hydroxy-3-methylglutaryl-CoA from 3-isovaleryl-CoA: step 2/3.</text>
</comment>
<dbReference type="OrthoDB" id="439921at2759"/>